<name>A0A859FJK4_9BACI</name>
<reference evidence="2" key="1">
    <citation type="submission" date="2019-07" db="EMBL/GenBank/DDBJ databases">
        <title>Bacillus alkalisoli sp. nov. isolated from saline soil.</title>
        <authorList>
            <person name="Sun J.-Q."/>
            <person name="Xu L."/>
        </authorList>
    </citation>
    <scope>NUCLEOTIDE SEQUENCE [LARGE SCALE GENOMIC DNA]</scope>
    <source>
        <strain evidence="2">M4U3P1</strain>
    </source>
</reference>
<dbReference type="KEGG" id="psua:FLK61_41075"/>
<evidence type="ECO:0000313" key="1">
    <source>
        <dbReference type="EMBL" id="QKS72991.1"/>
    </source>
</evidence>
<dbReference type="EMBL" id="CP041372">
    <property type="protein sequence ID" value="QKS72991.1"/>
    <property type="molecule type" value="Genomic_DNA"/>
</dbReference>
<dbReference type="Proteomes" id="UP000318138">
    <property type="component" value="Chromosome"/>
</dbReference>
<proteinExistence type="predicted"/>
<sequence>MEHNQNRMMFARTLYIHSLPSIDRAIYEFVDELELEAADVAVTSDHFLQLLRHQSPIELAAEKFNRTPKDVYELVMQIERNIQDELDAYSDSIKFVDYTDVLSLYGDERGDRSDAADMSIGRKKLFLMTFGK</sequence>
<keyword evidence="2" id="KW-1185">Reference proteome</keyword>
<organism evidence="1 2">
    <name type="scientific">Paenalkalicoccus suaedae</name>
    <dbReference type="NCBI Taxonomy" id="2592382"/>
    <lineage>
        <taxon>Bacteria</taxon>
        <taxon>Bacillati</taxon>
        <taxon>Bacillota</taxon>
        <taxon>Bacilli</taxon>
        <taxon>Bacillales</taxon>
        <taxon>Bacillaceae</taxon>
        <taxon>Paenalkalicoccus</taxon>
    </lineage>
</organism>
<dbReference type="RefSeq" id="WP_176010958.1">
    <property type="nucleotide sequence ID" value="NZ_CP041372.2"/>
</dbReference>
<gene>
    <name evidence="1" type="ORF">FLK61_41075</name>
</gene>
<protein>
    <submittedName>
        <fullName evidence="1">Uncharacterized protein</fullName>
    </submittedName>
</protein>
<dbReference type="AlphaFoldDB" id="A0A859FJK4"/>
<accession>A0A859FJK4</accession>
<evidence type="ECO:0000313" key="2">
    <source>
        <dbReference type="Proteomes" id="UP000318138"/>
    </source>
</evidence>